<evidence type="ECO:0000256" key="1">
    <source>
        <dbReference type="SAM" id="MobiDB-lite"/>
    </source>
</evidence>
<feature type="compositionally biased region" description="Basic and acidic residues" evidence="1">
    <location>
        <begin position="94"/>
        <end position="107"/>
    </location>
</feature>
<dbReference type="AlphaFoldDB" id="A0A166AYS2"/>
<protein>
    <submittedName>
        <fullName evidence="2">Uncharacterized protein</fullName>
    </submittedName>
</protein>
<accession>A0A166AYS2</accession>
<dbReference type="Proteomes" id="UP000077266">
    <property type="component" value="Unassembled WGS sequence"/>
</dbReference>
<dbReference type="InParanoid" id="A0A166AYS2"/>
<organism evidence="2 3">
    <name type="scientific">Exidia glandulosa HHB12029</name>
    <dbReference type="NCBI Taxonomy" id="1314781"/>
    <lineage>
        <taxon>Eukaryota</taxon>
        <taxon>Fungi</taxon>
        <taxon>Dikarya</taxon>
        <taxon>Basidiomycota</taxon>
        <taxon>Agaricomycotina</taxon>
        <taxon>Agaricomycetes</taxon>
        <taxon>Auriculariales</taxon>
        <taxon>Exidiaceae</taxon>
        <taxon>Exidia</taxon>
    </lineage>
</organism>
<dbReference type="EMBL" id="KV425944">
    <property type="protein sequence ID" value="KZV96339.1"/>
    <property type="molecule type" value="Genomic_DNA"/>
</dbReference>
<proteinExistence type="predicted"/>
<feature type="region of interest" description="Disordered" evidence="1">
    <location>
        <begin position="94"/>
        <end position="147"/>
    </location>
</feature>
<evidence type="ECO:0000313" key="3">
    <source>
        <dbReference type="Proteomes" id="UP000077266"/>
    </source>
</evidence>
<name>A0A166AYS2_EXIGL</name>
<keyword evidence="3" id="KW-1185">Reference proteome</keyword>
<feature type="compositionally biased region" description="Polar residues" evidence="1">
    <location>
        <begin position="133"/>
        <end position="147"/>
    </location>
</feature>
<gene>
    <name evidence="2" type="ORF">EXIGLDRAFT_833704</name>
</gene>
<evidence type="ECO:0000313" key="2">
    <source>
        <dbReference type="EMBL" id="KZV96339.1"/>
    </source>
</evidence>
<sequence>MKRFVGGNDGKDSTQTRARLDVDARASTAGAQLRHSRNLLYEDDSQYMQDVDKLRQTQVQLEKGLEKYEAPPTFVNRITAAGFRASFPVKVERHADRVQKRSNEMKATRPSFSQPLTPPGQWPEADREGRSPESASFGSHGTHSSNDAAQRATYPYQNEAYNQSEINVRGGGDNGGRGLRRSFSYDRLRSEQGPSSSGGQGQSSTQPQTPRRFIPVRSRLENVNGDILKVYYDQANNRAWRDQQGTYHFI</sequence>
<reference evidence="2 3" key="1">
    <citation type="journal article" date="2016" name="Mol. Biol. Evol.">
        <title>Comparative Genomics of Early-Diverging Mushroom-Forming Fungi Provides Insights into the Origins of Lignocellulose Decay Capabilities.</title>
        <authorList>
            <person name="Nagy L.G."/>
            <person name="Riley R."/>
            <person name="Tritt A."/>
            <person name="Adam C."/>
            <person name="Daum C."/>
            <person name="Floudas D."/>
            <person name="Sun H."/>
            <person name="Yadav J.S."/>
            <person name="Pangilinan J."/>
            <person name="Larsson K.H."/>
            <person name="Matsuura K."/>
            <person name="Barry K."/>
            <person name="Labutti K."/>
            <person name="Kuo R."/>
            <person name="Ohm R.A."/>
            <person name="Bhattacharya S.S."/>
            <person name="Shirouzu T."/>
            <person name="Yoshinaga Y."/>
            <person name="Martin F.M."/>
            <person name="Grigoriev I.V."/>
            <person name="Hibbett D.S."/>
        </authorList>
    </citation>
    <scope>NUCLEOTIDE SEQUENCE [LARGE SCALE GENOMIC DNA]</scope>
    <source>
        <strain evidence="2 3">HHB12029</strain>
    </source>
</reference>
<feature type="region of interest" description="Disordered" evidence="1">
    <location>
        <begin position="161"/>
        <end position="214"/>
    </location>
</feature>